<evidence type="ECO:0000256" key="1">
    <source>
        <dbReference type="ARBA" id="ARBA00022559"/>
    </source>
</evidence>
<dbReference type="InterPro" id="IPR010255">
    <property type="entry name" value="Haem_peroxidase_sf"/>
</dbReference>
<dbReference type="InterPro" id="IPR037120">
    <property type="entry name" value="Haem_peroxidase_sf_animal"/>
</dbReference>
<name>A0A7R9CNC4_TIMCR</name>
<dbReference type="Pfam" id="PF03098">
    <property type="entry name" value="An_peroxidase"/>
    <property type="match status" value="1"/>
</dbReference>
<dbReference type="SUPFAM" id="SSF48113">
    <property type="entry name" value="Heme-dependent peroxidases"/>
    <property type="match status" value="1"/>
</dbReference>
<proteinExistence type="predicted"/>
<dbReference type="Gene3D" id="1.10.640.10">
    <property type="entry name" value="Haem peroxidase domain superfamily, animal type"/>
    <property type="match status" value="1"/>
</dbReference>
<dbReference type="PROSITE" id="PS50292">
    <property type="entry name" value="PEROXIDASE_3"/>
    <property type="match status" value="1"/>
</dbReference>
<reference evidence="2" key="1">
    <citation type="submission" date="2020-11" db="EMBL/GenBank/DDBJ databases">
        <authorList>
            <person name="Tran Van P."/>
        </authorList>
    </citation>
    <scope>NUCLEOTIDE SEQUENCE</scope>
</reference>
<dbReference type="GO" id="GO:0006979">
    <property type="term" value="P:response to oxidative stress"/>
    <property type="evidence" value="ECO:0007669"/>
    <property type="project" value="InterPro"/>
</dbReference>
<dbReference type="PANTHER" id="PTHR11475:SF144">
    <property type="entry name" value="NAD(P)H OXIDASE (H2O2-FORMING)"/>
    <property type="match status" value="1"/>
</dbReference>
<dbReference type="AlphaFoldDB" id="A0A7R9CNC4"/>
<sequence>MITHIRENLRYTQLVFEPLPPHQRSYTSIIFPPRSYFRLPKVQEWTEINPPLFASKPDLLRVLAAAYSNRLDNIDVYIGGMLESRDGPGELFTAIIKEQFARIRDADRFWFENTESG</sequence>
<protein>
    <submittedName>
        <fullName evidence="2">Uncharacterized protein</fullName>
    </submittedName>
</protein>
<accession>A0A7R9CNC4</accession>
<gene>
    <name evidence="2" type="ORF">TCEB3V08_LOCUS5109</name>
</gene>
<evidence type="ECO:0000313" key="2">
    <source>
        <dbReference type="EMBL" id="CAD7399646.1"/>
    </source>
</evidence>
<dbReference type="GO" id="GO:0004601">
    <property type="term" value="F:peroxidase activity"/>
    <property type="evidence" value="ECO:0007669"/>
    <property type="project" value="UniProtKB-KW"/>
</dbReference>
<keyword evidence="1" id="KW-0575">Peroxidase</keyword>
<keyword evidence="1" id="KW-0560">Oxidoreductase</keyword>
<dbReference type="InterPro" id="IPR019791">
    <property type="entry name" value="Haem_peroxidase_animal"/>
</dbReference>
<organism evidence="2">
    <name type="scientific">Timema cristinae</name>
    <name type="common">Walking stick</name>
    <dbReference type="NCBI Taxonomy" id="61476"/>
    <lineage>
        <taxon>Eukaryota</taxon>
        <taxon>Metazoa</taxon>
        <taxon>Ecdysozoa</taxon>
        <taxon>Arthropoda</taxon>
        <taxon>Hexapoda</taxon>
        <taxon>Insecta</taxon>
        <taxon>Pterygota</taxon>
        <taxon>Neoptera</taxon>
        <taxon>Polyneoptera</taxon>
        <taxon>Phasmatodea</taxon>
        <taxon>Timematodea</taxon>
        <taxon>Timematoidea</taxon>
        <taxon>Timematidae</taxon>
        <taxon>Timema</taxon>
    </lineage>
</organism>
<dbReference type="PANTHER" id="PTHR11475">
    <property type="entry name" value="OXIDASE/PEROXIDASE"/>
    <property type="match status" value="1"/>
</dbReference>
<dbReference type="GO" id="GO:0020037">
    <property type="term" value="F:heme binding"/>
    <property type="evidence" value="ECO:0007669"/>
    <property type="project" value="InterPro"/>
</dbReference>
<dbReference type="EMBL" id="OC317896">
    <property type="protein sequence ID" value="CAD7399646.1"/>
    <property type="molecule type" value="Genomic_DNA"/>
</dbReference>